<dbReference type="Proteomes" id="UP000027920">
    <property type="component" value="Unassembled WGS sequence"/>
</dbReference>
<protein>
    <recommendedName>
        <fullName evidence="3">NmrA-like domain-containing protein</fullName>
    </recommendedName>
</protein>
<dbReference type="STRING" id="1182545.A0A072PIL0"/>
<organism evidence="4 5">
    <name type="scientific">Exophiala aquamarina CBS 119918</name>
    <dbReference type="NCBI Taxonomy" id="1182545"/>
    <lineage>
        <taxon>Eukaryota</taxon>
        <taxon>Fungi</taxon>
        <taxon>Dikarya</taxon>
        <taxon>Ascomycota</taxon>
        <taxon>Pezizomycotina</taxon>
        <taxon>Eurotiomycetes</taxon>
        <taxon>Chaetothyriomycetidae</taxon>
        <taxon>Chaetothyriales</taxon>
        <taxon>Herpotrichiellaceae</taxon>
        <taxon>Exophiala</taxon>
    </lineage>
</organism>
<accession>A0A072PIL0</accession>
<dbReference type="AlphaFoldDB" id="A0A072PIL0"/>
<dbReference type="Gene3D" id="3.40.50.720">
    <property type="entry name" value="NAD(P)-binding Rossmann-like Domain"/>
    <property type="match status" value="1"/>
</dbReference>
<dbReference type="GeneID" id="25282998"/>
<dbReference type="HOGENOM" id="CLU_007383_8_4_1"/>
<dbReference type="InterPro" id="IPR036291">
    <property type="entry name" value="NAD(P)-bd_dom_sf"/>
</dbReference>
<dbReference type="InterPro" id="IPR051164">
    <property type="entry name" value="NmrA-like_oxidored"/>
</dbReference>
<dbReference type="VEuPathDB" id="FungiDB:A1O9_08085"/>
<name>A0A072PIL0_9EURO</name>
<dbReference type="PANTHER" id="PTHR42748">
    <property type="entry name" value="NITROGEN METABOLITE REPRESSION PROTEIN NMRA FAMILY MEMBER"/>
    <property type="match status" value="1"/>
</dbReference>
<sequence length="324" mass="35157">MSTYIVTGATGHQGGAVVKYLLAAGVKVHAVVRDQTSPKAKALQDKGVVLFRGTHEEPETVFRAAAAGCTGVFLNPTVFEPGKAKEQAERIINACKAGAGETLTTIVLSSTSRVDEMSTNLALPSSVHPWLGQYYTAKAEVETAVRESQIPNFTILRPPVLAYDFLMPNSALSHGYPALPRLGTYVTSLDDSKTMPYLDEADVGKFAVAALLDPAKFSGHAFDMASDNLTAREVTDILTRVSGIDIKFHKRTSAELEETANTEFFQVFEKLTNKSPRHVNVEALEAKYGIKLTRFEDYLQANKDKLMDSLPPRSLPAVAALDGH</sequence>
<comment type="caution">
    <text evidence="4">The sequence shown here is derived from an EMBL/GenBank/DDBJ whole genome shotgun (WGS) entry which is preliminary data.</text>
</comment>
<evidence type="ECO:0000313" key="5">
    <source>
        <dbReference type="Proteomes" id="UP000027920"/>
    </source>
</evidence>
<evidence type="ECO:0000259" key="3">
    <source>
        <dbReference type="Pfam" id="PF05368"/>
    </source>
</evidence>
<dbReference type="Pfam" id="PF05368">
    <property type="entry name" value="NmrA"/>
    <property type="match status" value="1"/>
</dbReference>
<dbReference type="EMBL" id="AMGV01000007">
    <property type="protein sequence ID" value="KEF55335.1"/>
    <property type="molecule type" value="Genomic_DNA"/>
</dbReference>
<evidence type="ECO:0000256" key="2">
    <source>
        <dbReference type="ARBA" id="ARBA00022857"/>
    </source>
</evidence>
<dbReference type="SUPFAM" id="SSF51735">
    <property type="entry name" value="NAD(P)-binding Rossmann-fold domains"/>
    <property type="match status" value="1"/>
</dbReference>
<dbReference type="GO" id="GO:0005634">
    <property type="term" value="C:nucleus"/>
    <property type="evidence" value="ECO:0007669"/>
    <property type="project" value="TreeGrafter"/>
</dbReference>
<proteinExistence type="inferred from homology"/>
<comment type="similarity">
    <text evidence="1">Belongs to the NmrA-type oxidoreductase family.</text>
</comment>
<dbReference type="OrthoDB" id="419598at2759"/>
<gene>
    <name evidence="4" type="ORF">A1O9_08085</name>
</gene>
<dbReference type="PANTHER" id="PTHR42748:SF7">
    <property type="entry name" value="NMRA LIKE REDOX SENSOR 1-RELATED"/>
    <property type="match status" value="1"/>
</dbReference>
<keyword evidence="5" id="KW-1185">Reference proteome</keyword>
<dbReference type="InterPro" id="IPR008030">
    <property type="entry name" value="NmrA-like"/>
</dbReference>
<dbReference type="RefSeq" id="XP_013257925.1">
    <property type="nucleotide sequence ID" value="XM_013402471.1"/>
</dbReference>
<keyword evidence="2" id="KW-0521">NADP</keyword>
<reference evidence="4 5" key="1">
    <citation type="submission" date="2013-03" db="EMBL/GenBank/DDBJ databases">
        <title>The Genome Sequence of Exophiala aquamarina CBS 119918.</title>
        <authorList>
            <consortium name="The Broad Institute Genomics Platform"/>
            <person name="Cuomo C."/>
            <person name="de Hoog S."/>
            <person name="Gorbushina A."/>
            <person name="Walker B."/>
            <person name="Young S.K."/>
            <person name="Zeng Q."/>
            <person name="Gargeya S."/>
            <person name="Fitzgerald M."/>
            <person name="Haas B."/>
            <person name="Abouelleil A."/>
            <person name="Allen A.W."/>
            <person name="Alvarado L."/>
            <person name="Arachchi H.M."/>
            <person name="Berlin A.M."/>
            <person name="Chapman S.B."/>
            <person name="Gainer-Dewar J."/>
            <person name="Goldberg J."/>
            <person name="Griggs A."/>
            <person name="Gujja S."/>
            <person name="Hansen M."/>
            <person name="Howarth C."/>
            <person name="Imamovic A."/>
            <person name="Ireland A."/>
            <person name="Larimer J."/>
            <person name="McCowan C."/>
            <person name="Murphy C."/>
            <person name="Pearson M."/>
            <person name="Poon T.W."/>
            <person name="Priest M."/>
            <person name="Roberts A."/>
            <person name="Saif S."/>
            <person name="Shea T."/>
            <person name="Sisk P."/>
            <person name="Sykes S."/>
            <person name="Wortman J."/>
            <person name="Nusbaum C."/>
            <person name="Birren B."/>
        </authorList>
    </citation>
    <scope>NUCLEOTIDE SEQUENCE [LARGE SCALE GENOMIC DNA]</scope>
    <source>
        <strain evidence="4 5">CBS 119918</strain>
    </source>
</reference>
<evidence type="ECO:0000313" key="4">
    <source>
        <dbReference type="EMBL" id="KEF55335.1"/>
    </source>
</evidence>
<evidence type="ECO:0000256" key="1">
    <source>
        <dbReference type="ARBA" id="ARBA00006328"/>
    </source>
</evidence>
<feature type="domain" description="NmrA-like" evidence="3">
    <location>
        <begin position="3"/>
        <end position="299"/>
    </location>
</feature>